<dbReference type="Proteomes" id="UP000234681">
    <property type="component" value="Chromosome 7"/>
</dbReference>
<evidence type="ECO:0000313" key="3">
    <source>
        <dbReference type="Proteomes" id="UP000234681"/>
    </source>
</evidence>
<sequence>MAQLQGTGWFFVSTLVHWECQPPSSTRSREPRPGLWWLTAAAVTLVYYTVLISNFSLFKRTLKTLFLTLVLCEACSCVRGGSGTRLSARLLQALGPGRQGVSSRSGS</sequence>
<protein>
    <submittedName>
        <fullName evidence="2">RCG29470</fullName>
    </submittedName>
</protein>
<accession>A6K872</accession>
<reference evidence="3" key="1">
    <citation type="submission" date="2005-09" db="EMBL/GenBank/DDBJ databases">
        <authorList>
            <person name="Mural R.J."/>
            <person name="Li P.W."/>
            <person name="Adams M.D."/>
            <person name="Amanatides P.G."/>
            <person name="Baden-Tillson H."/>
            <person name="Barnstead M."/>
            <person name="Chin S.H."/>
            <person name="Dew I."/>
            <person name="Evans C.A."/>
            <person name="Ferriera S."/>
            <person name="Flanigan M."/>
            <person name="Fosler C."/>
            <person name="Glodek A."/>
            <person name="Gu Z."/>
            <person name="Holt R.A."/>
            <person name="Jennings D."/>
            <person name="Kraft C.L."/>
            <person name="Lu F."/>
            <person name="Nguyen T."/>
            <person name="Nusskern D.R."/>
            <person name="Pfannkoch C.M."/>
            <person name="Sitter C."/>
            <person name="Sutton G.G."/>
            <person name="Venter J.C."/>
            <person name="Wang Z."/>
            <person name="Woodage T."/>
            <person name="Zheng X.H."/>
            <person name="Zhong F."/>
        </authorList>
    </citation>
    <scope>NUCLEOTIDE SEQUENCE [LARGE SCALE GENOMIC DNA]</scope>
    <source>
        <strain>BN</strain>
        <strain evidence="3">Sprague-Dawley</strain>
    </source>
</reference>
<keyword evidence="1" id="KW-0472">Membrane</keyword>
<organism evidence="2 3">
    <name type="scientific">Rattus norvegicus</name>
    <name type="common">Rat</name>
    <dbReference type="NCBI Taxonomy" id="10116"/>
    <lineage>
        <taxon>Eukaryota</taxon>
        <taxon>Metazoa</taxon>
        <taxon>Chordata</taxon>
        <taxon>Craniata</taxon>
        <taxon>Vertebrata</taxon>
        <taxon>Euteleostomi</taxon>
        <taxon>Mammalia</taxon>
        <taxon>Eutheria</taxon>
        <taxon>Euarchontoglires</taxon>
        <taxon>Glires</taxon>
        <taxon>Rodentia</taxon>
        <taxon>Myomorpha</taxon>
        <taxon>Muroidea</taxon>
        <taxon>Muridae</taxon>
        <taxon>Murinae</taxon>
        <taxon>Rattus</taxon>
    </lineage>
</organism>
<feature type="transmembrane region" description="Helical" evidence="1">
    <location>
        <begin position="35"/>
        <end position="58"/>
    </location>
</feature>
<gene>
    <name evidence="2" type="ORF">rCG_29470</name>
</gene>
<proteinExistence type="predicted"/>
<evidence type="ECO:0000313" key="2">
    <source>
        <dbReference type="EMBL" id="EDL89142.1"/>
    </source>
</evidence>
<dbReference type="AlphaFoldDB" id="A6K872"/>
<dbReference type="EMBL" id="CH474029">
    <property type="protein sequence ID" value="EDL89142.1"/>
    <property type="molecule type" value="Genomic_DNA"/>
</dbReference>
<keyword evidence="1" id="KW-0812">Transmembrane</keyword>
<keyword evidence="1" id="KW-1133">Transmembrane helix</keyword>
<name>A6K872_RAT</name>
<evidence type="ECO:0000256" key="1">
    <source>
        <dbReference type="SAM" id="Phobius"/>
    </source>
</evidence>